<keyword evidence="2" id="KW-1003">Cell membrane</keyword>
<dbReference type="GO" id="GO:0005886">
    <property type="term" value="C:plasma membrane"/>
    <property type="evidence" value="ECO:0007669"/>
    <property type="project" value="UniProtKB-SubCell"/>
</dbReference>
<sequence>MGGATRTGLALLWLAILAIIATWIGMQLQVSGDLRRFMPEARTSEQKLLLEEMGEGPGARLLLVALSGDTPDVLAAQSRAMHETLQADARFVFVANGEQQGLEAIPDPLLPYRYLLSPMLDTQALDRDMLADALDQRLQDLGSPAAGQIEPLLPRDPTLETLRLAEAWMPASAPDLLHGVWFTDGNDGPREALLLLETRAGGFDPEAQQAVLSAVRTAFDAASGDSPATLTVSGPGVFSVEIGARTRREATAFGTAGGIGFALMLLLAYRRWQVPLLAGLPVASAGLAGLAMVVALFGDRVHGITLAFGFTLIGIAADYPIHLLSHLRPGRTPRESARLIWRTMATGVASTCLAYLTFFVSGVDGLRQLAVFTITGLATAALATRFLLPPLLGPVRRDVADVPLARHLHAGLAALPRLKSPLLLALAGLAAAVVVFLPGVFWQNDLARLTPVPEAQLARDLALRRALGAPDVRYLIAIEGADAEAVLRASEHLQAPLDALRVQGAISGFDMAARYLPSAATQQRRQARLPDRATLQAELDAAIAATPFRADAFAPFVDDVEAARTAAPLQMADLVDTPLEVQAGGLLLEREDGATALVTLAGLVDPRAVAHVAAANGARLVDLKQASESLVAAYRQRILWALGLAVLLLAAGVGIVLRHARRTARVMAPMLVTTLVVLAVLRLCGVELNLFHLVALMLAAGLGLDYALFFDHAGHDAAEQRRTLHAVAVCAASTLMVFALLALSSIPVLRAIGSTVALGVLCNLLLAPLVVRRREGMA</sequence>
<gene>
    <name evidence="8" type="ORF">H4F99_01960</name>
</gene>
<evidence type="ECO:0000313" key="9">
    <source>
        <dbReference type="Proteomes" id="UP000552587"/>
    </source>
</evidence>
<dbReference type="PANTHER" id="PTHR33406">
    <property type="entry name" value="MEMBRANE PROTEIN MJ1562-RELATED"/>
    <property type="match status" value="1"/>
</dbReference>
<dbReference type="EMBL" id="JACHTE010000001">
    <property type="protein sequence ID" value="MBB1087248.1"/>
    <property type="molecule type" value="Genomic_DNA"/>
</dbReference>
<feature type="transmembrane region" description="Helical" evidence="6">
    <location>
        <begin position="276"/>
        <end position="298"/>
    </location>
</feature>
<comment type="subcellular location">
    <subcellularLocation>
        <location evidence="1">Cell membrane</location>
        <topology evidence="1">Multi-pass membrane protein</topology>
    </subcellularLocation>
</comment>
<feature type="transmembrane region" description="Helical" evidence="6">
    <location>
        <begin position="304"/>
        <end position="327"/>
    </location>
</feature>
<feature type="transmembrane region" description="Helical" evidence="6">
    <location>
        <begin position="689"/>
        <end position="710"/>
    </location>
</feature>
<evidence type="ECO:0000256" key="2">
    <source>
        <dbReference type="ARBA" id="ARBA00022475"/>
    </source>
</evidence>
<keyword evidence="9" id="KW-1185">Reference proteome</keyword>
<evidence type="ECO:0000256" key="6">
    <source>
        <dbReference type="SAM" id="Phobius"/>
    </source>
</evidence>
<evidence type="ECO:0000256" key="3">
    <source>
        <dbReference type="ARBA" id="ARBA00022692"/>
    </source>
</evidence>
<feature type="transmembrane region" description="Helical" evidence="6">
    <location>
        <begin position="339"/>
        <end position="363"/>
    </location>
</feature>
<keyword evidence="5 6" id="KW-0472">Membrane</keyword>
<dbReference type="Proteomes" id="UP000552587">
    <property type="component" value="Unassembled WGS sequence"/>
</dbReference>
<dbReference type="SUPFAM" id="SSF82866">
    <property type="entry name" value="Multidrug efflux transporter AcrB transmembrane domain"/>
    <property type="match status" value="2"/>
</dbReference>
<organism evidence="8 9">
    <name type="scientific">Marilutibacter penaei</name>
    <dbReference type="NCBI Taxonomy" id="2759900"/>
    <lineage>
        <taxon>Bacteria</taxon>
        <taxon>Pseudomonadati</taxon>
        <taxon>Pseudomonadota</taxon>
        <taxon>Gammaproteobacteria</taxon>
        <taxon>Lysobacterales</taxon>
        <taxon>Lysobacteraceae</taxon>
        <taxon>Marilutibacter</taxon>
    </lineage>
</organism>
<dbReference type="InterPro" id="IPR004869">
    <property type="entry name" value="MMPL_dom"/>
</dbReference>
<evidence type="ECO:0000256" key="5">
    <source>
        <dbReference type="ARBA" id="ARBA00023136"/>
    </source>
</evidence>
<dbReference type="PANTHER" id="PTHR33406:SF13">
    <property type="entry name" value="MEMBRANE PROTEIN YDFJ"/>
    <property type="match status" value="1"/>
</dbReference>
<reference evidence="8 9" key="1">
    <citation type="submission" date="2020-07" db="EMBL/GenBank/DDBJ databases">
        <authorList>
            <person name="Xu S."/>
            <person name="Li A."/>
        </authorList>
    </citation>
    <scope>NUCLEOTIDE SEQUENCE [LARGE SCALE GENOMIC DNA]</scope>
    <source>
        <strain evidence="8 9">SG-8</strain>
    </source>
</reference>
<feature type="transmembrane region" description="Helical" evidence="6">
    <location>
        <begin position="369"/>
        <end position="388"/>
    </location>
</feature>
<feature type="transmembrane region" description="Helical" evidence="6">
    <location>
        <begin position="638"/>
        <end position="657"/>
    </location>
</feature>
<feature type="transmembrane region" description="Helical" evidence="6">
    <location>
        <begin position="664"/>
        <end position="683"/>
    </location>
</feature>
<feature type="transmembrane region" description="Helical" evidence="6">
    <location>
        <begin position="422"/>
        <end position="442"/>
    </location>
</feature>
<feature type="transmembrane region" description="Helical" evidence="6">
    <location>
        <begin position="250"/>
        <end position="269"/>
    </location>
</feature>
<feature type="transmembrane region" description="Helical" evidence="6">
    <location>
        <begin position="749"/>
        <end position="771"/>
    </location>
</feature>
<dbReference type="Pfam" id="PF03176">
    <property type="entry name" value="MMPL"/>
    <property type="match status" value="1"/>
</dbReference>
<evidence type="ECO:0000256" key="4">
    <source>
        <dbReference type="ARBA" id="ARBA00022989"/>
    </source>
</evidence>
<dbReference type="Gene3D" id="1.20.1640.10">
    <property type="entry name" value="Multidrug efflux transporter AcrB transmembrane domain"/>
    <property type="match status" value="2"/>
</dbReference>
<feature type="transmembrane region" description="Helical" evidence="6">
    <location>
        <begin position="722"/>
        <end position="743"/>
    </location>
</feature>
<dbReference type="InterPro" id="IPR050545">
    <property type="entry name" value="Mycobact_MmpL"/>
</dbReference>
<protein>
    <submittedName>
        <fullName evidence="8">MMPL family transporter</fullName>
    </submittedName>
</protein>
<feature type="domain" description="Membrane transport protein MMPL" evidence="7">
    <location>
        <begin position="204"/>
        <end position="392"/>
    </location>
</feature>
<comment type="caution">
    <text evidence="8">The sequence shown here is derived from an EMBL/GenBank/DDBJ whole genome shotgun (WGS) entry which is preliminary data.</text>
</comment>
<proteinExistence type="predicted"/>
<feature type="transmembrane region" description="Helical" evidence="6">
    <location>
        <begin position="7"/>
        <end position="26"/>
    </location>
</feature>
<keyword evidence="4 6" id="KW-1133">Transmembrane helix</keyword>
<keyword evidence="3 6" id="KW-0812">Transmembrane</keyword>
<dbReference type="RefSeq" id="WP_182668021.1">
    <property type="nucleotide sequence ID" value="NZ_JACHTE010000001.1"/>
</dbReference>
<name>A0A7W3U1I5_9GAMM</name>
<evidence type="ECO:0000256" key="1">
    <source>
        <dbReference type="ARBA" id="ARBA00004651"/>
    </source>
</evidence>
<dbReference type="AlphaFoldDB" id="A0A7W3U1I5"/>
<evidence type="ECO:0000259" key="7">
    <source>
        <dbReference type="Pfam" id="PF03176"/>
    </source>
</evidence>
<accession>A0A7W3U1I5</accession>
<evidence type="ECO:0000313" key="8">
    <source>
        <dbReference type="EMBL" id="MBB1087248.1"/>
    </source>
</evidence>